<dbReference type="PANTHER" id="PTHR11712">
    <property type="entry name" value="POLYKETIDE SYNTHASE-RELATED"/>
    <property type="match status" value="1"/>
</dbReference>
<dbReference type="InterPro" id="IPR000794">
    <property type="entry name" value="Beta-ketoacyl_synthase"/>
</dbReference>
<proteinExistence type="inferred from homology"/>
<dbReference type="Gene3D" id="3.40.47.10">
    <property type="match status" value="2"/>
</dbReference>
<name>A0ABT1HRD5_STRSD</name>
<dbReference type="SMART" id="SM00825">
    <property type="entry name" value="PKS_KS"/>
    <property type="match status" value="1"/>
</dbReference>
<dbReference type="NCBIfam" id="NF005589">
    <property type="entry name" value="PRK07314.1"/>
    <property type="match status" value="1"/>
</dbReference>
<dbReference type="SUPFAM" id="SSF53901">
    <property type="entry name" value="Thiolase-like"/>
    <property type="match status" value="2"/>
</dbReference>
<dbReference type="EMBL" id="JAMTCP010000006">
    <property type="protein sequence ID" value="MCP2258077.1"/>
    <property type="molecule type" value="Genomic_DNA"/>
</dbReference>
<dbReference type="InterPro" id="IPR014030">
    <property type="entry name" value="Ketoacyl_synth_N"/>
</dbReference>
<evidence type="ECO:0000313" key="6">
    <source>
        <dbReference type="Proteomes" id="UP001205311"/>
    </source>
</evidence>
<dbReference type="InterPro" id="IPR020841">
    <property type="entry name" value="PKS_Beta-ketoAc_synthase_dom"/>
</dbReference>
<dbReference type="Pfam" id="PF00109">
    <property type="entry name" value="ketoacyl-synt"/>
    <property type="match status" value="1"/>
</dbReference>
<evidence type="ECO:0000256" key="2">
    <source>
        <dbReference type="ARBA" id="ARBA00022679"/>
    </source>
</evidence>
<evidence type="ECO:0000256" key="3">
    <source>
        <dbReference type="RuleBase" id="RU003694"/>
    </source>
</evidence>
<dbReference type="Pfam" id="PF02801">
    <property type="entry name" value="Ketoacyl-synt_C"/>
    <property type="match status" value="1"/>
</dbReference>
<dbReference type="PROSITE" id="PS00606">
    <property type="entry name" value="KS3_1"/>
    <property type="match status" value="1"/>
</dbReference>
<evidence type="ECO:0000259" key="4">
    <source>
        <dbReference type="PROSITE" id="PS52004"/>
    </source>
</evidence>
<protein>
    <submittedName>
        <fullName evidence="5">3-oxoacyl-[acyl-carrier-protein] synthase II</fullName>
    </submittedName>
</protein>
<feature type="domain" description="Ketosynthase family 3 (KS3)" evidence="4">
    <location>
        <begin position="1"/>
        <end position="401"/>
    </location>
</feature>
<dbReference type="InterPro" id="IPR016039">
    <property type="entry name" value="Thiolase-like"/>
</dbReference>
<dbReference type="InterPro" id="IPR018201">
    <property type="entry name" value="Ketoacyl_synth_AS"/>
</dbReference>
<keyword evidence="6" id="KW-1185">Reference proteome</keyword>
<dbReference type="Proteomes" id="UP001205311">
    <property type="component" value="Unassembled WGS sequence"/>
</dbReference>
<evidence type="ECO:0000313" key="5">
    <source>
        <dbReference type="EMBL" id="MCP2258077.1"/>
    </source>
</evidence>
<accession>A0ABT1HRD5</accession>
<dbReference type="InterPro" id="IPR014031">
    <property type="entry name" value="Ketoacyl_synth_C"/>
</dbReference>
<dbReference type="RefSeq" id="WP_253669007.1">
    <property type="nucleotide sequence ID" value="NZ_JAMTCP010000006.1"/>
</dbReference>
<gene>
    <name evidence="5" type="ORF">LX15_001764</name>
</gene>
<sequence>MRDVVVTGIGATTPLGGDAPATWAAMLANESGVRALDAEWAEELPVRLGAPLRVEPSTTLDRVTARRMDRCEQIALVSAREAWADAGRPEVEPERLAVVVGTGVGGVLTLLGQNEVLQRSGPRRVSPHAVTMLMPNGPAAWVSLELGARGGARTPVSACASGAEAIAMGLDLIRLGRADVVVAGGAEACLHPLPLAAFAQARTLSRRNDDPEGASRPFDVGRDGLVLGEGAAMVVLERAEFARARSARVHGVLAGAGLTSNAYDIVASEASDQARAMRLALASAGLRPEDVDHVHAHATSTQHGDPVEAQAITEAVGKHAAVTATKSMTGHLLGASGALGAISALLALRDGVVPATRNLEELDPQVDLDVVRDKARHGDWRAALANSFGFGGHNVCLAFTRA</sequence>
<keyword evidence="2 3" id="KW-0808">Transferase</keyword>
<dbReference type="PROSITE" id="PS52004">
    <property type="entry name" value="KS3_2"/>
    <property type="match status" value="1"/>
</dbReference>
<reference evidence="5 6" key="1">
    <citation type="submission" date="2022-06" db="EMBL/GenBank/DDBJ databases">
        <title>Genomic Encyclopedia of Archaeal and Bacterial Type Strains, Phase II (KMG-II): from individual species to whole genera.</title>
        <authorList>
            <person name="Goeker M."/>
        </authorList>
    </citation>
    <scope>NUCLEOTIDE SEQUENCE [LARGE SCALE GENOMIC DNA]</scope>
    <source>
        <strain evidence="5 6">DSM 40477</strain>
    </source>
</reference>
<comment type="similarity">
    <text evidence="1 3">Belongs to the thiolase-like superfamily. Beta-ketoacyl-ACP synthases family.</text>
</comment>
<organism evidence="5 6">
    <name type="scientific">Streptoalloteichus tenebrarius (strain ATCC 17920 / DSM 40477 / JCM 4838 / CBS 697.72 / NBRC 16177 / NCIMB 11028 / NRRL B-12390 / A12253. 1 / ISP 5477)</name>
    <name type="common">Streptomyces tenebrarius</name>
    <dbReference type="NCBI Taxonomy" id="1933"/>
    <lineage>
        <taxon>Bacteria</taxon>
        <taxon>Bacillati</taxon>
        <taxon>Actinomycetota</taxon>
        <taxon>Actinomycetes</taxon>
        <taxon>Pseudonocardiales</taxon>
        <taxon>Pseudonocardiaceae</taxon>
        <taxon>Streptoalloteichus</taxon>
    </lineage>
</organism>
<comment type="caution">
    <text evidence="5">The sequence shown here is derived from an EMBL/GenBank/DDBJ whole genome shotgun (WGS) entry which is preliminary data.</text>
</comment>
<dbReference type="PANTHER" id="PTHR11712:SF336">
    <property type="entry name" value="3-OXOACYL-[ACYL-CARRIER-PROTEIN] SYNTHASE, MITOCHONDRIAL"/>
    <property type="match status" value="1"/>
</dbReference>
<evidence type="ECO:0000256" key="1">
    <source>
        <dbReference type="ARBA" id="ARBA00008467"/>
    </source>
</evidence>
<dbReference type="CDD" id="cd00834">
    <property type="entry name" value="KAS_I_II"/>
    <property type="match status" value="1"/>
</dbReference>